<feature type="transmembrane region" description="Helical" evidence="12">
    <location>
        <begin position="120"/>
        <end position="139"/>
    </location>
</feature>
<feature type="transmembrane region" description="Helical" evidence="12">
    <location>
        <begin position="6"/>
        <end position="28"/>
    </location>
</feature>
<accession>A0A5B2ZGC5</accession>
<dbReference type="GO" id="GO:0006813">
    <property type="term" value="P:potassium ion transport"/>
    <property type="evidence" value="ECO:0007669"/>
    <property type="project" value="UniProtKB-KW"/>
</dbReference>
<keyword evidence="15" id="KW-1185">Reference proteome</keyword>
<feature type="transmembrane region" description="Helical" evidence="12">
    <location>
        <begin position="362"/>
        <end position="382"/>
    </location>
</feature>
<feature type="transmembrane region" description="Helical" evidence="12">
    <location>
        <begin position="35"/>
        <end position="53"/>
    </location>
</feature>
<feature type="transmembrane region" description="Helical" evidence="12">
    <location>
        <begin position="90"/>
        <end position="114"/>
    </location>
</feature>
<dbReference type="InterPro" id="IPR006153">
    <property type="entry name" value="Cation/H_exchanger_TM"/>
</dbReference>
<evidence type="ECO:0000256" key="10">
    <source>
        <dbReference type="ARBA" id="ARBA00023136"/>
    </source>
</evidence>
<evidence type="ECO:0000256" key="4">
    <source>
        <dbReference type="ARBA" id="ARBA00022449"/>
    </source>
</evidence>
<dbReference type="PROSITE" id="PS51201">
    <property type="entry name" value="RCK_N"/>
    <property type="match status" value="1"/>
</dbReference>
<protein>
    <submittedName>
        <fullName evidence="14">Potassium transporter</fullName>
    </submittedName>
</protein>
<evidence type="ECO:0000256" key="2">
    <source>
        <dbReference type="ARBA" id="ARBA00005551"/>
    </source>
</evidence>
<feature type="transmembrane region" description="Helical" evidence="12">
    <location>
        <begin position="186"/>
        <end position="207"/>
    </location>
</feature>
<evidence type="ECO:0000256" key="1">
    <source>
        <dbReference type="ARBA" id="ARBA00004127"/>
    </source>
</evidence>
<organism evidence="14 15">
    <name type="scientific">Arenimonas fontis</name>
    <dbReference type="NCBI Taxonomy" id="2608255"/>
    <lineage>
        <taxon>Bacteria</taxon>
        <taxon>Pseudomonadati</taxon>
        <taxon>Pseudomonadota</taxon>
        <taxon>Gammaproteobacteria</taxon>
        <taxon>Lysobacterales</taxon>
        <taxon>Lysobacteraceae</taxon>
        <taxon>Arenimonas</taxon>
    </lineage>
</organism>
<dbReference type="InterPro" id="IPR036291">
    <property type="entry name" value="NAD(P)-bd_dom_sf"/>
</dbReference>
<dbReference type="Pfam" id="PF00999">
    <property type="entry name" value="Na_H_Exchanger"/>
    <property type="match status" value="1"/>
</dbReference>
<proteinExistence type="inferred from homology"/>
<dbReference type="GO" id="GO:0005886">
    <property type="term" value="C:plasma membrane"/>
    <property type="evidence" value="ECO:0007669"/>
    <property type="project" value="TreeGrafter"/>
</dbReference>
<comment type="similarity">
    <text evidence="2">Belongs to the monovalent cation:proton antiporter 2 (CPA2) transporter (TC 2.A.37) family.</text>
</comment>
<dbReference type="PANTHER" id="PTHR46157:SF8">
    <property type="entry name" value="GLUTATHIONE-REGULATED POTASSIUM-EFFLUX SYSTEM PROTEIN"/>
    <property type="match status" value="1"/>
</dbReference>
<dbReference type="Pfam" id="PF02254">
    <property type="entry name" value="TrkA_N"/>
    <property type="match status" value="1"/>
</dbReference>
<dbReference type="GO" id="GO:0008324">
    <property type="term" value="F:monoatomic cation transmembrane transporter activity"/>
    <property type="evidence" value="ECO:0007669"/>
    <property type="project" value="InterPro"/>
</dbReference>
<evidence type="ECO:0000313" key="14">
    <source>
        <dbReference type="EMBL" id="KAA2286284.1"/>
    </source>
</evidence>
<keyword evidence="3" id="KW-0813">Transport</keyword>
<keyword evidence="5" id="KW-0633">Potassium transport</keyword>
<dbReference type="NCBIfam" id="TIGR00932">
    <property type="entry name" value="2a37"/>
    <property type="match status" value="1"/>
</dbReference>
<dbReference type="RefSeq" id="WP_149859506.1">
    <property type="nucleotide sequence ID" value="NZ_VUOD01000001.1"/>
</dbReference>
<evidence type="ECO:0000256" key="9">
    <source>
        <dbReference type="ARBA" id="ARBA00023065"/>
    </source>
</evidence>
<feature type="transmembrane region" description="Helical" evidence="12">
    <location>
        <begin position="299"/>
        <end position="322"/>
    </location>
</feature>
<evidence type="ECO:0000256" key="11">
    <source>
        <dbReference type="SAM" id="MobiDB-lite"/>
    </source>
</evidence>
<dbReference type="Proteomes" id="UP000322165">
    <property type="component" value="Unassembled WGS sequence"/>
</dbReference>
<evidence type="ECO:0000256" key="6">
    <source>
        <dbReference type="ARBA" id="ARBA00022692"/>
    </source>
</evidence>
<keyword evidence="8 12" id="KW-1133">Transmembrane helix</keyword>
<keyword evidence="4" id="KW-0050">Antiport</keyword>
<dbReference type="SUPFAM" id="SSF51735">
    <property type="entry name" value="NAD(P)-binding Rossmann-fold domains"/>
    <property type="match status" value="1"/>
</dbReference>
<dbReference type="InterPro" id="IPR038770">
    <property type="entry name" value="Na+/solute_symporter_sf"/>
</dbReference>
<keyword evidence="10 12" id="KW-0472">Membrane</keyword>
<dbReference type="GO" id="GO:0012505">
    <property type="term" value="C:endomembrane system"/>
    <property type="evidence" value="ECO:0007669"/>
    <property type="project" value="UniProtKB-SubCell"/>
</dbReference>
<evidence type="ECO:0000259" key="13">
    <source>
        <dbReference type="PROSITE" id="PS51201"/>
    </source>
</evidence>
<evidence type="ECO:0000256" key="5">
    <source>
        <dbReference type="ARBA" id="ARBA00022538"/>
    </source>
</evidence>
<comment type="caution">
    <text evidence="14">The sequence shown here is derived from an EMBL/GenBank/DDBJ whole genome shotgun (WGS) entry which is preliminary data.</text>
</comment>
<evidence type="ECO:0000256" key="12">
    <source>
        <dbReference type="SAM" id="Phobius"/>
    </source>
</evidence>
<reference evidence="14 15" key="2">
    <citation type="submission" date="2019-09" db="EMBL/GenBank/DDBJ databases">
        <authorList>
            <person name="Mazur A."/>
        </authorList>
    </citation>
    <scope>NUCLEOTIDE SEQUENCE [LARGE SCALE GENOMIC DNA]</scope>
    <source>
        <strain evidence="14 15">3729k</strain>
    </source>
</reference>
<dbReference type="EMBL" id="VUOD01000001">
    <property type="protein sequence ID" value="KAA2286284.1"/>
    <property type="molecule type" value="Genomic_DNA"/>
</dbReference>
<evidence type="ECO:0000256" key="7">
    <source>
        <dbReference type="ARBA" id="ARBA00022958"/>
    </source>
</evidence>
<comment type="subcellular location">
    <subcellularLocation>
        <location evidence="1">Endomembrane system</location>
        <topology evidence="1">Multi-pass membrane protein</topology>
    </subcellularLocation>
</comment>
<feature type="transmembrane region" description="Helical" evidence="12">
    <location>
        <begin position="59"/>
        <end position="78"/>
    </location>
</feature>
<dbReference type="AlphaFoldDB" id="A0A5B2ZGC5"/>
<dbReference type="PANTHER" id="PTHR46157">
    <property type="entry name" value="K(+) EFFLUX ANTIPORTER 3, CHLOROPLASTIC"/>
    <property type="match status" value="1"/>
</dbReference>
<dbReference type="FunFam" id="3.40.50.720:FF:000036">
    <property type="entry name" value="Glutathione-regulated potassium-efflux system protein KefB"/>
    <property type="match status" value="1"/>
</dbReference>
<dbReference type="InterPro" id="IPR004771">
    <property type="entry name" value="K/H_exchanger"/>
</dbReference>
<reference evidence="14 15" key="1">
    <citation type="submission" date="2019-09" db="EMBL/GenBank/DDBJ databases">
        <title>Arenimonas chukotkensis sp. nov., a bacterium isolated from Chukotka hot spring, Arctic region, Russia.</title>
        <authorList>
            <person name="Zayulina K.S."/>
            <person name="Prokofeva M.I."/>
            <person name="Elcheninov A.G."/>
            <person name="Novikov A."/>
            <person name="Kochetkova T.V."/>
            <person name="Kublanov I.V."/>
        </authorList>
    </citation>
    <scope>NUCLEOTIDE SEQUENCE [LARGE SCALE GENOMIC DNA]</scope>
    <source>
        <strain evidence="14 15">3729k</strain>
    </source>
</reference>
<dbReference type="Gene3D" id="3.40.50.720">
    <property type="entry name" value="NAD(P)-binding Rossmann-like Domain"/>
    <property type="match status" value="1"/>
</dbReference>
<evidence type="ECO:0000313" key="15">
    <source>
        <dbReference type="Proteomes" id="UP000322165"/>
    </source>
</evidence>
<feature type="domain" description="RCK N-terminal" evidence="13">
    <location>
        <begin position="403"/>
        <end position="519"/>
    </location>
</feature>
<evidence type="ECO:0000256" key="8">
    <source>
        <dbReference type="ARBA" id="ARBA00022989"/>
    </source>
</evidence>
<feature type="region of interest" description="Disordered" evidence="11">
    <location>
        <begin position="573"/>
        <end position="605"/>
    </location>
</feature>
<keyword evidence="7" id="KW-0630">Potassium</keyword>
<feature type="transmembrane region" description="Helical" evidence="12">
    <location>
        <begin position="219"/>
        <end position="237"/>
    </location>
</feature>
<feature type="transmembrane region" description="Helical" evidence="12">
    <location>
        <begin position="151"/>
        <end position="174"/>
    </location>
</feature>
<keyword evidence="6 12" id="KW-0812">Transmembrane</keyword>
<evidence type="ECO:0000256" key="3">
    <source>
        <dbReference type="ARBA" id="ARBA00022448"/>
    </source>
</evidence>
<dbReference type="GO" id="GO:0015297">
    <property type="term" value="F:antiporter activity"/>
    <property type="evidence" value="ECO:0007669"/>
    <property type="project" value="UniProtKB-KW"/>
</dbReference>
<dbReference type="Gene3D" id="1.20.1530.20">
    <property type="match status" value="1"/>
</dbReference>
<sequence length="605" mass="63475">MAAEHGAGELVRVVALLGAAVVAVPLFRRLGLGSVLGYLAAGLAIGPFGLAWFTDPAAILHVAELGVVMFLFVVGLEMRPTHLWQLRRQIFLLGGLQVGLAAAAMTGIGLAFGFSPMVSFLGAAGFVLTSTAIVMQVLGERGDIALPHGQKMVSILLFEDLLIVPLLALVAFLAPATGQDGGESRWQAVLLGTGSLVGLVVAGLWLLNPLFRVLARAGARELMTAAALLVVLGAALLMELGGLSMAMGAFLAGVLLSESAFRHQLEADIEPFRGLLLGLFFLAVGMSLDLAVVARDWRLIVVAVPSLMLVKGICIYLVARWLGSGHGEALDRAVLMAQGGEFAFVLFAAAQGGGLLSPGASASLSAIVVLSMVLTPLVVLAARRFMPKPAPDMDGVEAASGLAGSVLLIGFGRFGQVASQSLLARGVDVTIIDTDIEMIRDAADFGFKVYFGDGTRLDVLHASGAGKALAIAVCVDDRRAADRIVELCRSAFPQARLLVRSYDRQHALKLVQAGVDYQVRETFESAVEFGAAALRLLGADAEQAAGIADEVRKLDAERFALELAAGRTDAGRDLLLTNTGEPRMRQTPLVPPRREGQVLNPDEPG</sequence>
<keyword evidence="9" id="KW-0406">Ion transport</keyword>
<gene>
    <name evidence="14" type="ORF">F0415_01950</name>
</gene>
<feature type="transmembrane region" description="Helical" evidence="12">
    <location>
        <begin position="273"/>
        <end position="293"/>
    </location>
</feature>
<dbReference type="InterPro" id="IPR003148">
    <property type="entry name" value="RCK_N"/>
</dbReference>
<dbReference type="GO" id="GO:1902600">
    <property type="term" value="P:proton transmembrane transport"/>
    <property type="evidence" value="ECO:0007669"/>
    <property type="project" value="InterPro"/>
</dbReference>
<name>A0A5B2ZGC5_9GAMM</name>